<organism evidence="1 2">
    <name type="scientific">Armillaria luteobubalina</name>
    <dbReference type="NCBI Taxonomy" id="153913"/>
    <lineage>
        <taxon>Eukaryota</taxon>
        <taxon>Fungi</taxon>
        <taxon>Dikarya</taxon>
        <taxon>Basidiomycota</taxon>
        <taxon>Agaricomycotina</taxon>
        <taxon>Agaricomycetes</taxon>
        <taxon>Agaricomycetidae</taxon>
        <taxon>Agaricales</taxon>
        <taxon>Marasmiineae</taxon>
        <taxon>Physalacriaceae</taxon>
        <taxon>Armillaria</taxon>
    </lineage>
</organism>
<evidence type="ECO:0000313" key="1">
    <source>
        <dbReference type="EMBL" id="KAK0493131.1"/>
    </source>
</evidence>
<dbReference type="AlphaFoldDB" id="A0AA39Q0I4"/>
<dbReference type="EMBL" id="JAUEPU010000026">
    <property type="protein sequence ID" value="KAK0493131.1"/>
    <property type="molecule type" value="Genomic_DNA"/>
</dbReference>
<reference evidence="1" key="1">
    <citation type="submission" date="2023-06" db="EMBL/GenBank/DDBJ databases">
        <authorList>
            <consortium name="Lawrence Berkeley National Laboratory"/>
            <person name="Ahrendt S."/>
            <person name="Sahu N."/>
            <person name="Indic B."/>
            <person name="Wong-Bajracharya J."/>
            <person name="Merenyi Z."/>
            <person name="Ke H.-M."/>
            <person name="Monk M."/>
            <person name="Kocsube S."/>
            <person name="Drula E."/>
            <person name="Lipzen A."/>
            <person name="Balint B."/>
            <person name="Henrissat B."/>
            <person name="Andreopoulos B."/>
            <person name="Martin F.M."/>
            <person name="Harder C.B."/>
            <person name="Rigling D."/>
            <person name="Ford K.L."/>
            <person name="Foster G.D."/>
            <person name="Pangilinan J."/>
            <person name="Papanicolaou A."/>
            <person name="Barry K."/>
            <person name="LaButti K."/>
            <person name="Viragh M."/>
            <person name="Koriabine M."/>
            <person name="Yan M."/>
            <person name="Riley R."/>
            <person name="Champramary S."/>
            <person name="Plett K.L."/>
            <person name="Tsai I.J."/>
            <person name="Slot J."/>
            <person name="Sipos G."/>
            <person name="Plett J."/>
            <person name="Nagy L.G."/>
            <person name="Grigoriev I.V."/>
        </authorList>
    </citation>
    <scope>NUCLEOTIDE SEQUENCE</scope>
    <source>
        <strain evidence="1">HWK02</strain>
    </source>
</reference>
<evidence type="ECO:0000313" key="2">
    <source>
        <dbReference type="Proteomes" id="UP001175228"/>
    </source>
</evidence>
<accession>A0AA39Q0I4</accession>
<dbReference type="Proteomes" id="UP001175228">
    <property type="component" value="Unassembled WGS sequence"/>
</dbReference>
<gene>
    <name evidence="1" type="ORF">EDD18DRAFT_1180745</name>
</gene>
<name>A0AA39Q0I4_9AGAR</name>
<comment type="caution">
    <text evidence="1">The sequence shown here is derived from an EMBL/GenBank/DDBJ whole genome shotgun (WGS) entry which is preliminary data.</text>
</comment>
<sequence>MHLCSYIIPGKLPTPISTSACVSFEATVQDYFPEEFMANMLHMISSFDKFADRTSFPPTFTFALAFVRYVLHRLSLSSSLDTDTQNALVLAFRIVQSYVELTNLPDDQVAALSDLVEYAVIQSSVFKLAPEWTRPQLSLVELYAEIVGASSSHRHRYHRYSSRHDFWLALRPLVEFLIHQYDAPFDASWFEYSPFDIICNILVPGLEHGVQIVNDIFLETRCLEVFGGHSLRPSLVGVINGYVTGLTAGHTSIDSQRHLDYLHELDNLFGVLRFDHQWMGGRQ</sequence>
<keyword evidence="2" id="KW-1185">Reference proteome</keyword>
<proteinExistence type="predicted"/>
<protein>
    <submittedName>
        <fullName evidence="1">Uncharacterized protein</fullName>
    </submittedName>
</protein>